<feature type="non-terminal residue" evidence="2">
    <location>
        <position position="1"/>
    </location>
</feature>
<comment type="caution">
    <text evidence="2">The sequence shown here is derived from an EMBL/GenBank/DDBJ whole genome shotgun (WGS) entry which is preliminary data.</text>
</comment>
<evidence type="ECO:0008006" key="4">
    <source>
        <dbReference type="Google" id="ProtNLM"/>
    </source>
</evidence>
<evidence type="ECO:0000313" key="2">
    <source>
        <dbReference type="EMBL" id="TVU24668.1"/>
    </source>
</evidence>
<name>A0A5J9UMV4_9POAL</name>
<dbReference type="EMBL" id="RWGY01000013">
    <property type="protein sequence ID" value="TVU24668.1"/>
    <property type="molecule type" value="Genomic_DNA"/>
</dbReference>
<dbReference type="OrthoDB" id="652082at2759"/>
<dbReference type="PANTHER" id="PTHR33052">
    <property type="entry name" value="DUF4228 DOMAIN PROTEIN-RELATED"/>
    <property type="match status" value="1"/>
</dbReference>
<feature type="region of interest" description="Disordered" evidence="1">
    <location>
        <begin position="75"/>
        <end position="126"/>
    </location>
</feature>
<protein>
    <recommendedName>
        <fullName evidence="4">DUF4228 domain-containing protein</fullName>
    </recommendedName>
</protein>
<proteinExistence type="predicted"/>
<keyword evidence="3" id="KW-1185">Reference proteome</keyword>
<gene>
    <name evidence="2" type="ORF">EJB05_27119</name>
</gene>
<feature type="compositionally biased region" description="Acidic residues" evidence="1">
    <location>
        <begin position="93"/>
        <end position="102"/>
    </location>
</feature>
<dbReference type="AlphaFoldDB" id="A0A5J9UMV4"/>
<dbReference type="Proteomes" id="UP000324897">
    <property type="component" value="Chromosome 2"/>
</dbReference>
<evidence type="ECO:0000256" key="1">
    <source>
        <dbReference type="SAM" id="MobiDB-lite"/>
    </source>
</evidence>
<organism evidence="2 3">
    <name type="scientific">Eragrostis curvula</name>
    <name type="common">weeping love grass</name>
    <dbReference type="NCBI Taxonomy" id="38414"/>
    <lineage>
        <taxon>Eukaryota</taxon>
        <taxon>Viridiplantae</taxon>
        <taxon>Streptophyta</taxon>
        <taxon>Embryophyta</taxon>
        <taxon>Tracheophyta</taxon>
        <taxon>Spermatophyta</taxon>
        <taxon>Magnoliopsida</taxon>
        <taxon>Liliopsida</taxon>
        <taxon>Poales</taxon>
        <taxon>Poaceae</taxon>
        <taxon>PACMAD clade</taxon>
        <taxon>Chloridoideae</taxon>
        <taxon>Eragrostideae</taxon>
        <taxon>Eragrostidinae</taxon>
        <taxon>Eragrostis</taxon>
    </lineage>
</organism>
<evidence type="ECO:0000313" key="3">
    <source>
        <dbReference type="Proteomes" id="UP000324897"/>
    </source>
</evidence>
<dbReference type="InterPro" id="IPR025322">
    <property type="entry name" value="PADRE_dom"/>
</dbReference>
<dbReference type="Pfam" id="PF14009">
    <property type="entry name" value="PADRE"/>
    <property type="match status" value="1"/>
</dbReference>
<accession>A0A5J9UMV4</accession>
<feature type="region of interest" description="Disordered" evidence="1">
    <location>
        <begin position="309"/>
        <end position="355"/>
    </location>
</feature>
<reference evidence="2 3" key="1">
    <citation type="journal article" date="2019" name="Sci. Rep.">
        <title>A high-quality genome of Eragrostis curvula grass provides insights into Poaceae evolution and supports new strategies to enhance forage quality.</title>
        <authorList>
            <person name="Carballo J."/>
            <person name="Santos B.A.C.M."/>
            <person name="Zappacosta D."/>
            <person name="Garbus I."/>
            <person name="Selva J.P."/>
            <person name="Gallo C.A."/>
            <person name="Diaz A."/>
            <person name="Albertini E."/>
            <person name="Caccamo M."/>
            <person name="Echenique V."/>
        </authorList>
    </citation>
    <scope>NUCLEOTIDE SEQUENCE [LARGE SCALE GENOMIC DNA]</scope>
    <source>
        <strain evidence="3">cv. Victoria</strain>
        <tissue evidence="2">Leaf</tissue>
    </source>
</reference>
<feature type="compositionally biased region" description="Low complexity" evidence="1">
    <location>
        <begin position="309"/>
        <end position="321"/>
    </location>
</feature>
<sequence length="355" mass="38733">LRAPLPSPVPLVPLPHHSLLYAPPHPTPSLLLQCSLVVSLTPLFHHQEEEDSDQKQASSRMRQWKSLVALHASAPSCFPQPPSPSPCPSPPREEEEAESELYEYEKTSSPSPLSPSPRRGEQNKEEVVRLVGCDGRVRSYRPPVTARELMQQHPRHLVCRADALLIGEKIPALAPAQELQPGQAYFLLPAHLFRSVLSFVSLASSLLLLLSTSTGGGGKGCKKAAVRPFELCRTASGTLQIKFSDDFLVGAADEDEAEEEKKKPQPAVLRGDEKLEKEYEELVGYGKSRRWAPKLEPIEEVVVVITEPASSPSTAAAAASSSERRKSRGLPFLGRLGSRRHRRDSCNGGSAVACS</sequence>
<feature type="compositionally biased region" description="Pro residues" evidence="1">
    <location>
        <begin position="78"/>
        <end position="90"/>
    </location>
</feature>